<dbReference type="Proteomes" id="UP000015920">
    <property type="component" value="Chromosome"/>
</dbReference>
<dbReference type="AlphaFoldDB" id="T1U9U4"/>
<name>T1U9U4_HELPX</name>
<dbReference type="EMBL" id="CP006691">
    <property type="protein sequence ID" value="AGT74004.1"/>
    <property type="molecule type" value="Genomic_DNA"/>
</dbReference>
<proteinExistence type="predicted"/>
<protein>
    <submittedName>
        <fullName evidence="1">Uncharacterized protein</fullName>
    </submittedName>
</protein>
<reference evidence="1 2" key="1">
    <citation type="journal article" date="2013" name="Genome Announc.">
        <title>Genome Sequences of Three hpAfrica2 Strains of Helicobacter pylori.</title>
        <authorList>
            <person name="Duncan S.S."/>
            <person name="Bertoli M.T."/>
            <person name="Kersulyte D."/>
            <person name="Valk P.L."/>
            <person name="Tamma S."/>
            <person name="Segal I."/>
            <person name="McClain M.S."/>
            <person name="Cover T.L."/>
            <person name="Berg D.E."/>
        </authorList>
    </citation>
    <scope>NUCLEOTIDE SEQUENCE [LARGE SCALE GENOMIC DNA]</scope>
    <source>
        <strain evidence="1">SouthAfrica20</strain>
    </source>
</reference>
<dbReference type="HOGENOM" id="CLU_215343_0_0_7"/>
<organism evidence="1 2">
    <name type="scientific">Helicobacter pylori SouthAfrica20</name>
    <dbReference type="NCBI Taxonomy" id="1352356"/>
    <lineage>
        <taxon>Bacteria</taxon>
        <taxon>Pseudomonadati</taxon>
        <taxon>Campylobacterota</taxon>
        <taxon>Epsilonproteobacteria</taxon>
        <taxon>Campylobacterales</taxon>
        <taxon>Helicobacteraceae</taxon>
        <taxon>Helicobacter</taxon>
    </lineage>
</organism>
<dbReference type="PATRIC" id="fig|1352356.3.peg.753"/>
<gene>
    <name evidence="1" type="ORF">HPSA20_0767</name>
</gene>
<dbReference type="KEGG" id="hpys:HPSA20_0767"/>
<evidence type="ECO:0000313" key="1">
    <source>
        <dbReference type="EMBL" id="AGT74004.1"/>
    </source>
</evidence>
<sequence length="39" mass="4525">MGLEMRLHKKPLSAFASLKDAQILENIALSLLKYLKHRF</sequence>
<accession>T1U9U4</accession>
<evidence type="ECO:0000313" key="2">
    <source>
        <dbReference type="Proteomes" id="UP000015920"/>
    </source>
</evidence>